<dbReference type="EMBL" id="LNQB01000083">
    <property type="protein sequence ID" value="OAP42146.1"/>
    <property type="molecule type" value="Genomic_DNA"/>
</dbReference>
<reference evidence="1 2" key="1">
    <citation type="submission" date="2015-11" db="EMBL/GenBank/DDBJ databases">
        <title>Ensifer anhuiense sp. nov., an effective nitrogen fixation bacterium with Glycine soja.</title>
        <authorList>
            <person name="Yan H."/>
            <person name="Chen W."/>
        </authorList>
    </citation>
    <scope>NUCLEOTIDE SEQUENCE [LARGE SCALE GENOMIC DNA]</scope>
    <source>
        <strain evidence="1 2">LMG 7837</strain>
    </source>
</reference>
<sequence>MTVRGIVDGARWYFSLVRPKPNTSLIDGTAEETSLNYVFDDATLQAKPRSLISVLGTMPANLAEVLDTAVQACRANAELPVVVLSELRLDLMAARSAPLEFIPTRRHLPSLPEESYGRYVRQRWSLIMTKWDISHEIALSLRIDEFLAEQVGAEITQQLTCEQSRHAKDGQPEY</sequence>
<name>A0A178Y3Z8_SINSA</name>
<comment type="caution">
    <text evidence="1">The sequence shown here is derived from an EMBL/GenBank/DDBJ whole genome shotgun (WGS) entry which is preliminary data.</text>
</comment>
<dbReference type="AlphaFoldDB" id="A0A178Y3Z8"/>
<accession>A0A178Y3Z8</accession>
<keyword evidence="2" id="KW-1185">Reference proteome</keyword>
<proteinExistence type="predicted"/>
<protein>
    <submittedName>
        <fullName evidence="1">Uncharacterized protein</fullName>
    </submittedName>
</protein>
<organism evidence="1 2">
    <name type="scientific">Sinorhizobium saheli</name>
    <dbReference type="NCBI Taxonomy" id="36856"/>
    <lineage>
        <taxon>Bacteria</taxon>
        <taxon>Pseudomonadati</taxon>
        <taxon>Pseudomonadota</taxon>
        <taxon>Alphaproteobacteria</taxon>
        <taxon>Hyphomicrobiales</taxon>
        <taxon>Rhizobiaceae</taxon>
        <taxon>Sinorhizobium/Ensifer group</taxon>
        <taxon>Sinorhizobium</taxon>
    </lineage>
</organism>
<evidence type="ECO:0000313" key="2">
    <source>
        <dbReference type="Proteomes" id="UP000078507"/>
    </source>
</evidence>
<dbReference type="Proteomes" id="UP000078507">
    <property type="component" value="Unassembled WGS sequence"/>
</dbReference>
<gene>
    <name evidence="1" type="ORF">ATB98_07010</name>
</gene>
<evidence type="ECO:0000313" key="1">
    <source>
        <dbReference type="EMBL" id="OAP42146.1"/>
    </source>
</evidence>